<dbReference type="PANTHER" id="PTHR40765:SF2">
    <property type="entry name" value="ESX-2 SECRETION SYSTEM ATPASE ECCB2"/>
    <property type="match status" value="1"/>
</dbReference>
<dbReference type="GO" id="GO:0005886">
    <property type="term" value="C:plasma membrane"/>
    <property type="evidence" value="ECO:0007669"/>
    <property type="project" value="UniProtKB-SubCell"/>
</dbReference>
<accession>A0A895XMV6</accession>
<keyword evidence="8 10" id="KW-1133">Transmembrane helix</keyword>
<evidence type="ECO:0000313" key="11">
    <source>
        <dbReference type="EMBL" id="QSB04863.1"/>
    </source>
</evidence>
<evidence type="ECO:0000313" key="12">
    <source>
        <dbReference type="Proteomes" id="UP000662939"/>
    </source>
</evidence>
<keyword evidence="5" id="KW-0547">Nucleotide-binding</keyword>
<dbReference type="AlphaFoldDB" id="A0A895XMV6"/>
<dbReference type="RefSeq" id="WP_213170862.1">
    <property type="nucleotide sequence ID" value="NZ_CP070496.1"/>
</dbReference>
<keyword evidence="4 10" id="KW-0812">Transmembrane</keyword>
<dbReference type="Gene3D" id="3.30.2390.20">
    <property type="entry name" value="Type VII secretion system EccB, repeat 1 domain"/>
    <property type="match status" value="1"/>
</dbReference>
<keyword evidence="12" id="KW-1185">Reference proteome</keyword>
<dbReference type="PANTHER" id="PTHR40765">
    <property type="entry name" value="ESX-2 SECRETION SYSTEM ATPASE ECCB2"/>
    <property type="match status" value="1"/>
</dbReference>
<comment type="similarity">
    <text evidence="2">Belongs to the EccB family.</text>
</comment>
<proteinExistence type="inferred from homology"/>
<dbReference type="EMBL" id="CP070496">
    <property type="protein sequence ID" value="QSB04863.1"/>
    <property type="molecule type" value="Genomic_DNA"/>
</dbReference>
<dbReference type="NCBIfam" id="TIGR03919">
    <property type="entry name" value="T7SS_EccB"/>
    <property type="match status" value="1"/>
</dbReference>
<dbReference type="Pfam" id="PF05108">
    <property type="entry name" value="T7SS_ESX1_EccB"/>
    <property type="match status" value="1"/>
</dbReference>
<evidence type="ECO:0000256" key="5">
    <source>
        <dbReference type="ARBA" id="ARBA00022741"/>
    </source>
</evidence>
<evidence type="ECO:0000256" key="3">
    <source>
        <dbReference type="ARBA" id="ARBA00022475"/>
    </source>
</evidence>
<dbReference type="GO" id="GO:0016787">
    <property type="term" value="F:hydrolase activity"/>
    <property type="evidence" value="ECO:0007669"/>
    <property type="project" value="UniProtKB-KW"/>
</dbReference>
<evidence type="ECO:0000256" key="10">
    <source>
        <dbReference type="SAM" id="Phobius"/>
    </source>
</evidence>
<evidence type="ECO:0000256" key="1">
    <source>
        <dbReference type="ARBA" id="ARBA00004162"/>
    </source>
</evidence>
<dbReference type="KEGG" id="nav:JQS30_14010"/>
<dbReference type="InterPro" id="IPR044857">
    <property type="entry name" value="T7SS_EccB_R1"/>
</dbReference>
<keyword evidence="9 10" id="KW-0472">Membrane</keyword>
<protein>
    <submittedName>
        <fullName evidence="11">Type VII secretion protein EccB</fullName>
    </submittedName>
</protein>
<gene>
    <name evidence="11" type="primary">eccB</name>
    <name evidence="11" type="ORF">JQS30_14010</name>
</gene>
<dbReference type="InterPro" id="IPR007795">
    <property type="entry name" value="T7SS_EccB"/>
</dbReference>
<dbReference type="Gene3D" id="2.40.50.910">
    <property type="entry name" value="Type VII secretion system EccB, repeat 3 domain"/>
    <property type="match status" value="1"/>
</dbReference>
<keyword evidence="3" id="KW-1003">Cell membrane</keyword>
<evidence type="ECO:0000256" key="8">
    <source>
        <dbReference type="ARBA" id="ARBA00022989"/>
    </source>
</evidence>
<dbReference type="GO" id="GO:0005524">
    <property type="term" value="F:ATP binding"/>
    <property type="evidence" value="ECO:0007669"/>
    <property type="project" value="UniProtKB-KW"/>
</dbReference>
<keyword evidence="6" id="KW-0378">Hydrolase</keyword>
<keyword evidence="7" id="KW-0067">ATP-binding</keyword>
<dbReference type="Proteomes" id="UP000662939">
    <property type="component" value="Chromosome"/>
</dbReference>
<comment type="subcellular location">
    <subcellularLocation>
        <location evidence="1">Cell membrane</location>
        <topology evidence="1">Single-pass membrane protein</topology>
    </subcellularLocation>
</comment>
<evidence type="ECO:0000256" key="7">
    <source>
        <dbReference type="ARBA" id="ARBA00022840"/>
    </source>
</evidence>
<evidence type="ECO:0000256" key="4">
    <source>
        <dbReference type="ARBA" id="ARBA00022692"/>
    </source>
</evidence>
<organism evidence="11 12">
    <name type="scientific">Natronoglycomyces albus</name>
    <dbReference type="NCBI Taxonomy" id="2811108"/>
    <lineage>
        <taxon>Bacteria</taxon>
        <taxon>Bacillati</taxon>
        <taxon>Actinomycetota</taxon>
        <taxon>Actinomycetes</taxon>
        <taxon>Glycomycetales</taxon>
        <taxon>Glycomycetaceae</taxon>
        <taxon>Natronoglycomyces</taxon>
    </lineage>
</organism>
<reference evidence="11" key="1">
    <citation type="submission" date="2021-02" db="EMBL/GenBank/DDBJ databases">
        <title>Natronoglycomyces albus gen. nov., sp. nov, a haloalkaliphilic actinobacterium from a soda solonchak soil.</title>
        <authorList>
            <person name="Sorokin D.Y."/>
            <person name="Khijniak T.V."/>
            <person name="Zakharycheva A.P."/>
            <person name="Boueva O.V."/>
            <person name="Ariskina E.V."/>
            <person name="Hahnke R.L."/>
            <person name="Bunk B."/>
            <person name="Sproer C."/>
            <person name="Schumann P."/>
            <person name="Evtushenko L.I."/>
            <person name="Kublanov I.V."/>
        </authorList>
    </citation>
    <scope>NUCLEOTIDE SEQUENCE</scope>
    <source>
        <strain evidence="11">DSM 106290</strain>
    </source>
</reference>
<dbReference type="GO" id="GO:0005576">
    <property type="term" value="C:extracellular region"/>
    <property type="evidence" value="ECO:0007669"/>
    <property type="project" value="TreeGrafter"/>
</dbReference>
<sequence length="476" mass="50007">MVSRRDQLLSYQFTMQRVISALVYRRTDSHSSPFRKAGGAYMAGAALTVLVLGITTLIGWFGGGGSTSWQEGGTVVVEKETGAVYVVLQYGENDFVLHPAVNYTSAVLAAGSNNTTSVKASSFVDIERGTPIGIYGAPEFLVEDEQLLEGAWSACSTEVPTARASSIDTFVYVSETPTGTNLGETSTLVITEEDNVYLLWNGYRHHIPNPETVLDVLLVGSEPRPTTEAFLQSIPSGVPVQMPWVPDIGDESPIDEVPVGQVLVRSTQAGDDQHFVVMSDGVAEVTTWQAELLLNNSDIRDDAYVGETPQVIAYPPGAPTDSSSRTLIPGTENAPGVDTERIPPVANADTDTVCASYSSGSSVPTISVDNNVDVEAGMPTRAQTAANTALADRIIVPPGQAAVVRVAITPEAGMGALYLVTDVGEAYPIAHPDVAATLGYTNPSSFVAMPAGLVGLIPVGPNLDPSQARQPAALGG</sequence>
<evidence type="ECO:0000256" key="9">
    <source>
        <dbReference type="ARBA" id="ARBA00023136"/>
    </source>
</evidence>
<dbReference type="InterPro" id="IPR042485">
    <property type="entry name" value="T7SS_EccB_R3"/>
</dbReference>
<evidence type="ECO:0000256" key="2">
    <source>
        <dbReference type="ARBA" id="ARBA00008149"/>
    </source>
</evidence>
<evidence type="ECO:0000256" key="6">
    <source>
        <dbReference type="ARBA" id="ARBA00022801"/>
    </source>
</evidence>
<feature type="transmembrane region" description="Helical" evidence="10">
    <location>
        <begin position="40"/>
        <end position="61"/>
    </location>
</feature>
<name>A0A895XMV6_9ACTN</name>